<dbReference type="SUPFAM" id="SSF50494">
    <property type="entry name" value="Trypsin-like serine proteases"/>
    <property type="match status" value="1"/>
</dbReference>
<comment type="caution">
    <text evidence="2">The sequence shown here is derived from an EMBL/GenBank/DDBJ whole genome shotgun (WGS) entry which is preliminary data.</text>
</comment>
<dbReference type="AlphaFoldDB" id="A0AA88VZC9"/>
<dbReference type="Gene3D" id="2.40.10.120">
    <property type="match status" value="1"/>
</dbReference>
<dbReference type="InterPro" id="IPR009003">
    <property type="entry name" value="Peptidase_S1_PA"/>
</dbReference>
<gene>
    <name evidence="2" type="ORF">RJ639_002924</name>
</gene>
<evidence type="ECO:0000313" key="3">
    <source>
        <dbReference type="Proteomes" id="UP001188597"/>
    </source>
</evidence>
<proteinExistence type="predicted"/>
<name>A0AA88VZC9_9ASTE</name>
<sequence>MSEALSNESQNNGISAFFGTGPHINNFLPKYCDKYMNVGPTQRTVGYAFVFPRGSSLVSDVSRAAICVRLYSDMYGPREYCCIKQHKLGELCRPFWYYWRNKDSQDLELEDISVSSHFGSSPALPRSSHSSDSCTEVEGRDVNDQTIHCSSEDRVIVHHYGMVKLSSLQILIRTNAGNPVTRTGEIILHDTLVDIAALRCDPLLPLLPEARLAKVDDIQSGESLYCLSYKGGVPNSFSKGYVVHPGRRTLCPSSSTQCILYHDVKLNFGSSGGALFTVDKEVVAITLACRVDCPSLELALKASELDRFLTRVQEVESMKFAP</sequence>
<feature type="compositionally biased region" description="Low complexity" evidence="1">
    <location>
        <begin position="120"/>
        <end position="133"/>
    </location>
</feature>
<dbReference type="EMBL" id="JAVXUP010000944">
    <property type="protein sequence ID" value="KAK3018306.1"/>
    <property type="molecule type" value="Genomic_DNA"/>
</dbReference>
<feature type="region of interest" description="Disordered" evidence="1">
    <location>
        <begin position="118"/>
        <end position="139"/>
    </location>
</feature>
<dbReference type="Proteomes" id="UP001188597">
    <property type="component" value="Unassembled WGS sequence"/>
</dbReference>
<accession>A0AA88VZC9</accession>
<reference evidence="2" key="1">
    <citation type="submission" date="2022-12" db="EMBL/GenBank/DDBJ databases">
        <title>Draft genome assemblies for two species of Escallonia (Escalloniales).</title>
        <authorList>
            <person name="Chanderbali A."/>
            <person name="Dervinis C."/>
            <person name="Anghel I."/>
            <person name="Soltis D."/>
            <person name="Soltis P."/>
            <person name="Zapata F."/>
        </authorList>
    </citation>
    <scope>NUCLEOTIDE SEQUENCE</scope>
    <source>
        <strain evidence="2">UCBG64.0493</strain>
        <tissue evidence="2">Leaf</tissue>
    </source>
</reference>
<organism evidence="2 3">
    <name type="scientific">Escallonia herrerae</name>
    <dbReference type="NCBI Taxonomy" id="1293975"/>
    <lineage>
        <taxon>Eukaryota</taxon>
        <taxon>Viridiplantae</taxon>
        <taxon>Streptophyta</taxon>
        <taxon>Embryophyta</taxon>
        <taxon>Tracheophyta</taxon>
        <taxon>Spermatophyta</taxon>
        <taxon>Magnoliopsida</taxon>
        <taxon>eudicotyledons</taxon>
        <taxon>Gunneridae</taxon>
        <taxon>Pentapetalae</taxon>
        <taxon>asterids</taxon>
        <taxon>campanulids</taxon>
        <taxon>Escalloniales</taxon>
        <taxon>Escalloniaceae</taxon>
        <taxon>Escallonia</taxon>
    </lineage>
</organism>
<keyword evidence="3" id="KW-1185">Reference proteome</keyword>
<dbReference type="Pfam" id="PF13365">
    <property type="entry name" value="Trypsin_2"/>
    <property type="match status" value="1"/>
</dbReference>
<evidence type="ECO:0000313" key="2">
    <source>
        <dbReference type="EMBL" id="KAK3018306.1"/>
    </source>
</evidence>
<evidence type="ECO:0000256" key="1">
    <source>
        <dbReference type="SAM" id="MobiDB-lite"/>
    </source>
</evidence>
<protein>
    <submittedName>
        <fullName evidence="2">Uncharacterized protein</fullName>
    </submittedName>
</protein>